<organism evidence="1 2">
    <name type="scientific">Eumeta variegata</name>
    <name type="common">Bagworm moth</name>
    <name type="synonym">Eumeta japonica</name>
    <dbReference type="NCBI Taxonomy" id="151549"/>
    <lineage>
        <taxon>Eukaryota</taxon>
        <taxon>Metazoa</taxon>
        <taxon>Ecdysozoa</taxon>
        <taxon>Arthropoda</taxon>
        <taxon>Hexapoda</taxon>
        <taxon>Insecta</taxon>
        <taxon>Pterygota</taxon>
        <taxon>Neoptera</taxon>
        <taxon>Endopterygota</taxon>
        <taxon>Lepidoptera</taxon>
        <taxon>Glossata</taxon>
        <taxon>Ditrysia</taxon>
        <taxon>Tineoidea</taxon>
        <taxon>Psychidae</taxon>
        <taxon>Oiketicinae</taxon>
        <taxon>Eumeta</taxon>
    </lineage>
</organism>
<protein>
    <submittedName>
        <fullName evidence="1">Uncharacterized protein</fullName>
    </submittedName>
</protein>
<accession>A0A4C1XQT8</accession>
<dbReference type="AlphaFoldDB" id="A0A4C1XQT8"/>
<dbReference type="EMBL" id="BGZK01000941">
    <property type="protein sequence ID" value="GBP65868.1"/>
    <property type="molecule type" value="Genomic_DNA"/>
</dbReference>
<name>A0A4C1XQT8_EUMVA</name>
<dbReference type="OrthoDB" id="411823at2759"/>
<evidence type="ECO:0000313" key="2">
    <source>
        <dbReference type="Proteomes" id="UP000299102"/>
    </source>
</evidence>
<keyword evidence="2" id="KW-1185">Reference proteome</keyword>
<comment type="caution">
    <text evidence="1">The sequence shown here is derived from an EMBL/GenBank/DDBJ whole genome shotgun (WGS) entry which is preliminary data.</text>
</comment>
<gene>
    <name evidence="1" type="ORF">EVAR_85136_1</name>
</gene>
<sequence>MRQGRMNEKKKTVLYASCAWAPATGNLGVRKMLDAVQRCVALKACRAHRTVALHSALILSRIGLRCRPPTRADVLSVTKAFYYVHFAYFACAVLCCERPNAPKSVPVPFPLAPAKRLSAAQWACAVCVVHAHFRVIALVGLVKVGCSAAVFAASSAVGVACAVGRDVTGARRPLSAAAVATNDKS</sequence>
<evidence type="ECO:0000313" key="1">
    <source>
        <dbReference type="EMBL" id="GBP65868.1"/>
    </source>
</evidence>
<proteinExistence type="predicted"/>
<reference evidence="1 2" key="1">
    <citation type="journal article" date="2019" name="Commun. Biol.">
        <title>The bagworm genome reveals a unique fibroin gene that provides high tensile strength.</title>
        <authorList>
            <person name="Kono N."/>
            <person name="Nakamura H."/>
            <person name="Ohtoshi R."/>
            <person name="Tomita M."/>
            <person name="Numata K."/>
            <person name="Arakawa K."/>
        </authorList>
    </citation>
    <scope>NUCLEOTIDE SEQUENCE [LARGE SCALE GENOMIC DNA]</scope>
</reference>
<dbReference type="Proteomes" id="UP000299102">
    <property type="component" value="Unassembled WGS sequence"/>
</dbReference>